<comment type="subcellular location">
    <subcellularLocation>
        <location evidence="1">Membrane</location>
        <topology evidence="1">Multi-pass membrane protein</topology>
    </subcellularLocation>
</comment>
<accession>A0ABN8IJH8</accession>
<evidence type="ECO:0000256" key="5">
    <source>
        <dbReference type="SAM" id="Phobius"/>
    </source>
</evidence>
<organism evidence="7 8">
    <name type="scientific">Iphiclides podalirius</name>
    <name type="common">scarce swallowtail</name>
    <dbReference type="NCBI Taxonomy" id="110791"/>
    <lineage>
        <taxon>Eukaryota</taxon>
        <taxon>Metazoa</taxon>
        <taxon>Ecdysozoa</taxon>
        <taxon>Arthropoda</taxon>
        <taxon>Hexapoda</taxon>
        <taxon>Insecta</taxon>
        <taxon>Pterygota</taxon>
        <taxon>Neoptera</taxon>
        <taxon>Endopterygota</taxon>
        <taxon>Lepidoptera</taxon>
        <taxon>Glossata</taxon>
        <taxon>Ditrysia</taxon>
        <taxon>Papilionoidea</taxon>
        <taxon>Papilionidae</taxon>
        <taxon>Papilioninae</taxon>
        <taxon>Iphiclides</taxon>
    </lineage>
</organism>
<keyword evidence="4 5" id="KW-0472">Membrane</keyword>
<gene>
    <name evidence="7" type="ORF">IPOD504_LOCUS10770</name>
</gene>
<dbReference type="PANTHER" id="PTHR48021:SF1">
    <property type="entry name" value="GH07001P-RELATED"/>
    <property type="match status" value="1"/>
</dbReference>
<evidence type="ECO:0000259" key="6">
    <source>
        <dbReference type="PROSITE" id="PS50850"/>
    </source>
</evidence>
<feature type="transmembrane region" description="Helical" evidence="5">
    <location>
        <begin position="28"/>
        <end position="46"/>
    </location>
</feature>
<keyword evidence="8" id="KW-1185">Reference proteome</keyword>
<name>A0ABN8IJH8_9NEOP</name>
<proteinExistence type="predicted"/>
<evidence type="ECO:0000313" key="8">
    <source>
        <dbReference type="Proteomes" id="UP000837857"/>
    </source>
</evidence>
<dbReference type="PROSITE" id="PS50850">
    <property type="entry name" value="MFS"/>
    <property type="match status" value="1"/>
</dbReference>
<reference evidence="7" key="1">
    <citation type="submission" date="2022-03" db="EMBL/GenBank/DDBJ databases">
        <authorList>
            <person name="Martin H S."/>
        </authorList>
    </citation>
    <scope>NUCLEOTIDE SEQUENCE</scope>
</reference>
<sequence length="178" mass="19361">MGWTAPVIPKLQDPEQTPLPSEVSETETSLIGSILYVGTIVGPYLSGYLCNALGRKPCFYLAGLFSIISFLLLATANNLSMIYVGRVFNGFGIIPGTLIGEMFHSNVRSTGSTVSATIGWLFGFGLTTIFGYMVSELGSHITFWIFSGMCALAFLFTLVFVPETKGKTLDEIQFMLNK</sequence>
<feature type="transmembrane region" description="Helical" evidence="5">
    <location>
        <begin position="82"/>
        <end position="103"/>
    </location>
</feature>
<evidence type="ECO:0000256" key="3">
    <source>
        <dbReference type="ARBA" id="ARBA00022989"/>
    </source>
</evidence>
<feature type="transmembrane region" description="Helical" evidence="5">
    <location>
        <begin position="58"/>
        <end position="76"/>
    </location>
</feature>
<feature type="domain" description="Major facilitator superfamily (MFS) profile" evidence="6">
    <location>
        <begin position="1"/>
        <end position="178"/>
    </location>
</feature>
<evidence type="ECO:0000256" key="2">
    <source>
        <dbReference type="ARBA" id="ARBA00022692"/>
    </source>
</evidence>
<dbReference type="InterPro" id="IPR036259">
    <property type="entry name" value="MFS_trans_sf"/>
</dbReference>
<dbReference type="InterPro" id="IPR005828">
    <property type="entry name" value="MFS_sugar_transport-like"/>
</dbReference>
<evidence type="ECO:0000256" key="4">
    <source>
        <dbReference type="ARBA" id="ARBA00023136"/>
    </source>
</evidence>
<dbReference type="InterPro" id="IPR050549">
    <property type="entry name" value="MFS_Trehalose_Transporter"/>
</dbReference>
<protein>
    <recommendedName>
        <fullName evidence="6">Major facilitator superfamily (MFS) profile domain-containing protein</fullName>
    </recommendedName>
</protein>
<dbReference type="PANTHER" id="PTHR48021">
    <property type="match status" value="1"/>
</dbReference>
<feature type="transmembrane region" description="Helical" evidence="5">
    <location>
        <begin position="115"/>
        <end position="135"/>
    </location>
</feature>
<dbReference type="Pfam" id="PF00083">
    <property type="entry name" value="Sugar_tr"/>
    <property type="match status" value="1"/>
</dbReference>
<evidence type="ECO:0000313" key="7">
    <source>
        <dbReference type="EMBL" id="CAH2059208.1"/>
    </source>
</evidence>
<dbReference type="Gene3D" id="1.20.1250.20">
    <property type="entry name" value="MFS general substrate transporter like domains"/>
    <property type="match status" value="2"/>
</dbReference>
<dbReference type="InterPro" id="IPR020846">
    <property type="entry name" value="MFS_dom"/>
</dbReference>
<dbReference type="SUPFAM" id="SSF103473">
    <property type="entry name" value="MFS general substrate transporter"/>
    <property type="match status" value="1"/>
</dbReference>
<keyword evidence="3 5" id="KW-1133">Transmembrane helix</keyword>
<dbReference type="EMBL" id="OW152838">
    <property type="protein sequence ID" value="CAH2059208.1"/>
    <property type="molecule type" value="Genomic_DNA"/>
</dbReference>
<dbReference type="Proteomes" id="UP000837857">
    <property type="component" value="Chromosome 26"/>
</dbReference>
<evidence type="ECO:0000256" key="1">
    <source>
        <dbReference type="ARBA" id="ARBA00004141"/>
    </source>
</evidence>
<feature type="transmembrane region" description="Helical" evidence="5">
    <location>
        <begin position="141"/>
        <end position="161"/>
    </location>
</feature>
<keyword evidence="2 5" id="KW-0812">Transmembrane</keyword>
<feature type="non-terminal residue" evidence="7">
    <location>
        <position position="178"/>
    </location>
</feature>